<evidence type="ECO:0000259" key="9">
    <source>
        <dbReference type="SMART" id="SM00500"/>
    </source>
</evidence>
<dbReference type="InterPro" id="IPR036285">
    <property type="entry name" value="PRP4-like_sf"/>
</dbReference>
<dbReference type="Pfam" id="PF02840">
    <property type="entry name" value="Prp18"/>
    <property type="match status" value="1"/>
</dbReference>
<sequence length="377" mass="43086">MNALAALQAGIAKKRKERSSGPSSESADRPAKRWRSKAEVDEQQRREYYQREKEEAERKRKEKEKAREANSTYAGDGSGQLGSLWERGLVSSAGEKGKPAAKGDQKGTATSRSGDREGNPPLSKGEVVARLRGLKEPVTLFGEDDWDRFDRLREVDLAREEGSKGQRNLFQKRLREMEAKDAEEDMYNYADAKLPELNKKAIKKDKSARPNFESTLGTPNCKEDYVYLEMRKYMGLWASEIESISKEERRTTKGRSLVVTYEETKDWLKPLYRLLRKRKLPKKILDPLKGIFEAAAEREYIRANSIYLEQLAIGKAPWPMGATMVGIHARAAREKIGEDKIAHVMNDDRARKYIQGVKRLLTVAQRHFPTSFSKMIL</sequence>
<feature type="domain" description="Pre-mRNA processing factor 4 (PRP4)-like" evidence="9">
    <location>
        <begin position="122"/>
        <end position="172"/>
    </location>
</feature>
<feature type="compositionally biased region" description="Basic and acidic residues" evidence="8">
    <location>
        <begin position="26"/>
        <end position="68"/>
    </location>
</feature>
<evidence type="ECO:0000256" key="4">
    <source>
        <dbReference type="ARBA" id="ARBA00022664"/>
    </source>
</evidence>
<dbReference type="GO" id="GO:0046540">
    <property type="term" value="C:U4/U6 x U5 tri-snRNP complex"/>
    <property type="evidence" value="ECO:0007669"/>
    <property type="project" value="TreeGrafter"/>
</dbReference>
<accession>R7QIS3</accession>
<keyword evidence="5" id="KW-0747">Spliceosome</keyword>
<dbReference type="GO" id="GO:0000350">
    <property type="term" value="P:generation of catalytic spliceosome for second transesterification step"/>
    <property type="evidence" value="ECO:0007669"/>
    <property type="project" value="TreeGrafter"/>
</dbReference>
<evidence type="ECO:0000256" key="5">
    <source>
        <dbReference type="ARBA" id="ARBA00022728"/>
    </source>
</evidence>
<evidence type="ECO:0000313" key="10">
    <source>
        <dbReference type="EMBL" id="CDF37653.1"/>
    </source>
</evidence>
<organism evidence="10 11">
    <name type="scientific">Chondrus crispus</name>
    <name type="common">Carrageen Irish moss</name>
    <name type="synonym">Polymorpha crispa</name>
    <dbReference type="NCBI Taxonomy" id="2769"/>
    <lineage>
        <taxon>Eukaryota</taxon>
        <taxon>Rhodophyta</taxon>
        <taxon>Florideophyceae</taxon>
        <taxon>Rhodymeniophycidae</taxon>
        <taxon>Gigartinales</taxon>
        <taxon>Gigartinaceae</taxon>
        <taxon>Chondrus</taxon>
    </lineage>
</organism>
<dbReference type="STRING" id="2769.R7QIS3"/>
<dbReference type="GeneID" id="17325239"/>
<dbReference type="RefSeq" id="XP_005717524.1">
    <property type="nucleotide sequence ID" value="XM_005717467.1"/>
</dbReference>
<evidence type="ECO:0000256" key="2">
    <source>
        <dbReference type="ARBA" id="ARBA00008137"/>
    </source>
</evidence>
<dbReference type="SMART" id="SM00500">
    <property type="entry name" value="SFM"/>
    <property type="match status" value="1"/>
</dbReference>
<dbReference type="SUPFAM" id="SSF158230">
    <property type="entry name" value="PRP4-like"/>
    <property type="match status" value="1"/>
</dbReference>
<dbReference type="Gene3D" id="4.10.280.110">
    <property type="entry name" value="Pre-mRNA processing factor 4 domain"/>
    <property type="match status" value="1"/>
</dbReference>
<comment type="similarity">
    <text evidence="2">Belongs to the PRP18 family.</text>
</comment>
<keyword evidence="6" id="KW-0508">mRNA splicing</keyword>
<evidence type="ECO:0000256" key="7">
    <source>
        <dbReference type="ARBA" id="ARBA00023242"/>
    </source>
</evidence>
<dbReference type="PANTHER" id="PTHR13007">
    <property type="entry name" value="PRE-MRNA SPLICING FACTOR-RELATED"/>
    <property type="match status" value="1"/>
</dbReference>
<dbReference type="InterPro" id="IPR014906">
    <property type="entry name" value="PRP4-like"/>
</dbReference>
<dbReference type="Gramene" id="CDF37653">
    <property type="protein sequence ID" value="CDF37653"/>
    <property type="gene ID" value="CHC_T00005846001"/>
</dbReference>
<evidence type="ECO:0000256" key="3">
    <source>
        <dbReference type="ARBA" id="ARBA00018242"/>
    </source>
</evidence>
<proteinExistence type="inferred from homology"/>
<reference evidence="11" key="1">
    <citation type="journal article" date="2013" name="Proc. Natl. Acad. Sci. U.S.A.">
        <title>Genome structure and metabolic features in the red seaweed Chondrus crispus shed light on evolution of the Archaeplastida.</title>
        <authorList>
            <person name="Collen J."/>
            <person name="Porcel B."/>
            <person name="Carre W."/>
            <person name="Ball S.G."/>
            <person name="Chaparro C."/>
            <person name="Tonon T."/>
            <person name="Barbeyron T."/>
            <person name="Michel G."/>
            <person name="Noel B."/>
            <person name="Valentin K."/>
            <person name="Elias M."/>
            <person name="Artiguenave F."/>
            <person name="Arun A."/>
            <person name="Aury J.M."/>
            <person name="Barbosa-Neto J.F."/>
            <person name="Bothwell J.H."/>
            <person name="Bouget F.Y."/>
            <person name="Brillet L."/>
            <person name="Cabello-Hurtado F."/>
            <person name="Capella-Gutierrez S."/>
            <person name="Charrier B."/>
            <person name="Cladiere L."/>
            <person name="Cock J.M."/>
            <person name="Coelho S.M."/>
            <person name="Colleoni C."/>
            <person name="Czjzek M."/>
            <person name="Da Silva C."/>
            <person name="Delage L."/>
            <person name="Denoeud F."/>
            <person name="Deschamps P."/>
            <person name="Dittami S.M."/>
            <person name="Gabaldon T."/>
            <person name="Gachon C.M."/>
            <person name="Groisillier A."/>
            <person name="Herve C."/>
            <person name="Jabbari K."/>
            <person name="Katinka M."/>
            <person name="Kloareg B."/>
            <person name="Kowalczyk N."/>
            <person name="Labadie K."/>
            <person name="Leblanc C."/>
            <person name="Lopez P.J."/>
            <person name="McLachlan D.H."/>
            <person name="Meslet-Cladiere L."/>
            <person name="Moustafa A."/>
            <person name="Nehr Z."/>
            <person name="Nyvall Collen P."/>
            <person name="Panaud O."/>
            <person name="Partensky F."/>
            <person name="Poulain J."/>
            <person name="Rensing S.A."/>
            <person name="Rousvoal S."/>
            <person name="Samson G."/>
            <person name="Symeonidi A."/>
            <person name="Weissenbach J."/>
            <person name="Zambounis A."/>
            <person name="Wincker P."/>
            <person name="Boyen C."/>
        </authorList>
    </citation>
    <scope>NUCLEOTIDE SEQUENCE [LARGE SCALE GENOMIC DNA]</scope>
    <source>
        <strain evidence="11">cv. Stackhouse</strain>
    </source>
</reference>
<name>R7QIS3_CHOCR</name>
<dbReference type="SUPFAM" id="SSF47938">
    <property type="entry name" value="Functional domain of the splicing factor Prp18"/>
    <property type="match status" value="1"/>
</dbReference>
<dbReference type="InterPro" id="IPR004098">
    <property type="entry name" value="Prp18"/>
</dbReference>
<dbReference type="PhylomeDB" id="R7QIS3"/>
<feature type="compositionally biased region" description="Basic and acidic residues" evidence="8">
    <location>
        <begin position="95"/>
        <end position="105"/>
    </location>
</feature>
<dbReference type="GO" id="GO:0071021">
    <property type="term" value="C:U2-type post-spliceosomal complex"/>
    <property type="evidence" value="ECO:0007669"/>
    <property type="project" value="TreeGrafter"/>
</dbReference>
<keyword evidence="7" id="KW-0539">Nucleus</keyword>
<dbReference type="AlphaFoldDB" id="R7QIS3"/>
<feature type="region of interest" description="Disordered" evidence="8">
    <location>
        <begin position="1"/>
        <end position="130"/>
    </location>
</feature>
<gene>
    <name evidence="10" type="ORF">CHC_T00005846001</name>
</gene>
<dbReference type="GO" id="GO:0005682">
    <property type="term" value="C:U5 snRNP"/>
    <property type="evidence" value="ECO:0007669"/>
    <property type="project" value="TreeGrafter"/>
</dbReference>
<evidence type="ECO:0000256" key="6">
    <source>
        <dbReference type="ARBA" id="ARBA00023187"/>
    </source>
</evidence>
<evidence type="ECO:0000256" key="1">
    <source>
        <dbReference type="ARBA" id="ARBA00004123"/>
    </source>
</evidence>
<protein>
    <recommendedName>
        <fullName evidence="3">Pre-mRNA-splicing factor 18</fullName>
    </recommendedName>
</protein>
<dbReference type="Pfam" id="PF08799">
    <property type="entry name" value="PRP4"/>
    <property type="match status" value="1"/>
</dbReference>
<dbReference type="Proteomes" id="UP000012073">
    <property type="component" value="Unassembled WGS sequence"/>
</dbReference>
<dbReference type="OMA" id="SFAQVRW"/>
<dbReference type="PANTHER" id="PTHR13007:SF19">
    <property type="entry name" value="PRE-MRNA-SPLICING FACTOR 18"/>
    <property type="match status" value="1"/>
</dbReference>
<keyword evidence="11" id="KW-1185">Reference proteome</keyword>
<dbReference type="Gene3D" id="1.20.940.10">
    <property type="entry name" value="Functional domain of the splicing factor Prp18"/>
    <property type="match status" value="1"/>
</dbReference>
<dbReference type="InterPro" id="IPR039979">
    <property type="entry name" value="PRPF18"/>
</dbReference>
<dbReference type="OrthoDB" id="1796at2759"/>
<dbReference type="EMBL" id="HG001857">
    <property type="protein sequence ID" value="CDF37653.1"/>
    <property type="molecule type" value="Genomic_DNA"/>
</dbReference>
<dbReference type="KEGG" id="ccp:CHC_T00005846001"/>
<keyword evidence="4" id="KW-0507">mRNA processing</keyword>
<evidence type="ECO:0000313" key="11">
    <source>
        <dbReference type="Proteomes" id="UP000012073"/>
    </source>
</evidence>
<evidence type="ECO:0000256" key="8">
    <source>
        <dbReference type="SAM" id="MobiDB-lite"/>
    </source>
</evidence>
<comment type="subcellular location">
    <subcellularLocation>
        <location evidence="1">Nucleus</location>
    </subcellularLocation>
</comment>